<dbReference type="EC" id="3.4.16.4" evidence="16"/>
<dbReference type="GO" id="GO:0008955">
    <property type="term" value="F:peptidoglycan glycosyltransferase activity"/>
    <property type="evidence" value="ECO:0007669"/>
    <property type="project" value="InterPro"/>
</dbReference>
<evidence type="ECO:0000256" key="11">
    <source>
        <dbReference type="ARBA" id="ARBA00022989"/>
    </source>
</evidence>
<evidence type="ECO:0000256" key="5">
    <source>
        <dbReference type="ARBA" id="ARBA00022645"/>
    </source>
</evidence>
<keyword evidence="11 16" id="KW-1133">Transmembrane helix</keyword>
<dbReference type="Proteomes" id="UP000321764">
    <property type="component" value="Unassembled WGS sequence"/>
</dbReference>
<dbReference type="PANTHER" id="PTHR30627">
    <property type="entry name" value="PEPTIDOGLYCAN D,D-TRANSPEPTIDASE"/>
    <property type="match status" value="1"/>
</dbReference>
<dbReference type="InterPro" id="IPR001460">
    <property type="entry name" value="PCN-bd_Tpept"/>
</dbReference>
<keyword evidence="9 16" id="KW-0133">Cell shape</keyword>
<comment type="similarity">
    <text evidence="16">Belongs to the transpeptidase family. FtsI subfamily.</text>
</comment>
<proteinExistence type="inferred from homology"/>
<keyword evidence="13 16" id="KW-0717">Septation</keyword>
<dbReference type="InterPro" id="IPR036138">
    <property type="entry name" value="PBP_dimer_sf"/>
</dbReference>
<keyword evidence="5 16" id="KW-0121">Carboxypeptidase</keyword>
<dbReference type="GO" id="GO:0000917">
    <property type="term" value="P:division septum assembly"/>
    <property type="evidence" value="ECO:0007669"/>
    <property type="project" value="UniProtKB-KW"/>
</dbReference>
<dbReference type="GO" id="GO:0009002">
    <property type="term" value="F:serine-type D-Ala-D-Ala carboxypeptidase activity"/>
    <property type="evidence" value="ECO:0007669"/>
    <property type="project" value="UniProtKB-UniRule"/>
</dbReference>
<evidence type="ECO:0000256" key="13">
    <source>
        <dbReference type="ARBA" id="ARBA00023210"/>
    </source>
</evidence>
<feature type="active site" description="Acyl-ester intermediate" evidence="16">
    <location>
        <position position="283"/>
    </location>
</feature>
<evidence type="ECO:0000313" key="19">
    <source>
        <dbReference type="EMBL" id="TXR51992.1"/>
    </source>
</evidence>
<evidence type="ECO:0000256" key="10">
    <source>
        <dbReference type="ARBA" id="ARBA00022984"/>
    </source>
</evidence>
<evidence type="ECO:0000313" key="20">
    <source>
        <dbReference type="Proteomes" id="UP000321764"/>
    </source>
</evidence>
<evidence type="ECO:0000256" key="14">
    <source>
        <dbReference type="ARBA" id="ARBA00023306"/>
    </source>
</evidence>
<dbReference type="Gene3D" id="3.30.450.330">
    <property type="match status" value="1"/>
</dbReference>
<evidence type="ECO:0000259" key="18">
    <source>
        <dbReference type="Pfam" id="PF03717"/>
    </source>
</evidence>
<dbReference type="RefSeq" id="WP_147714587.1">
    <property type="nucleotide sequence ID" value="NZ_VKAD01000002.1"/>
</dbReference>
<dbReference type="Gene3D" id="3.90.1310.10">
    <property type="entry name" value="Penicillin-binding protein 2a (Domain 2)"/>
    <property type="match status" value="1"/>
</dbReference>
<evidence type="ECO:0000256" key="2">
    <source>
        <dbReference type="ARBA" id="ARBA00022475"/>
    </source>
</evidence>
<dbReference type="HAMAP" id="MF_02080">
    <property type="entry name" value="FtsI_transpept"/>
    <property type="match status" value="1"/>
</dbReference>
<dbReference type="EMBL" id="VKAD01000002">
    <property type="protein sequence ID" value="TXR51992.1"/>
    <property type="molecule type" value="Genomic_DNA"/>
</dbReference>
<dbReference type="InterPro" id="IPR037532">
    <property type="entry name" value="FtsI_transpept"/>
</dbReference>
<dbReference type="Pfam" id="PF00905">
    <property type="entry name" value="Transpeptidase"/>
    <property type="match status" value="1"/>
</dbReference>
<feature type="domain" description="Penicillin-binding protein dimerisation" evidence="18">
    <location>
        <begin position="51"/>
        <end position="194"/>
    </location>
</feature>
<dbReference type="GO" id="GO:0071555">
    <property type="term" value="P:cell wall organization"/>
    <property type="evidence" value="ECO:0007669"/>
    <property type="project" value="UniProtKB-KW"/>
</dbReference>
<keyword evidence="4 16" id="KW-0132">Cell division</keyword>
<accession>A0A5C8Z1H0</accession>
<protein>
    <recommendedName>
        <fullName evidence="16">Peptidoglycan D,D-transpeptidase FtsI</fullName>
        <ecNumber evidence="16">3.4.16.4</ecNumber>
    </recommendedName>
    <alternativeName>
        <fullName evidence="16">Penicillin-binding protein 3</fullName>
        <shortName evidence="16">PBP-3</shortName>
    </alternativeName>
</protein>
<dbReference type="GO" id="GO:0005886">
    <property type="term" value="C:plasma membrane"/>
    <property type="evidence" value="ECO:0007669"/>
    <property type="project" value="UniProtKB-UniRule"/>
</dbReference>
<comment type="function">
    <text evidence="16">Catalyzes cross-linking of the peptidoglycan cell wall at the division septum.</text>
</comment>
<sequence>MKQLSWRYMTIQILLLALLSVTVWRVVYLQVLQKDFLISEGTSRWQRVEVVTAPRGMLSDRYGKPVAVSTPVVSLWADPRELNKEDIPQLAKAAGVSEGTLRFRADQHRAFMYIRRQATPEQAEAVLDLGLKGVYGRPEYKRYYPAGEVAAQVVGFTNVDDKGQEGIELAFEQQLAGQAGKKEVIRDLLGRSVRDIGELAAAQPGNNLNLTIDLRLQYLAYRELKSAIARTGASSGSVVMMDVHSGEVLALVNQPGYNPNDRSSITPEALRNRAVTDVYEPGSIMKPFTMAIALEQGLVSPDSAINTSPGRLRLGRFTIRDFRDYGTLTATEVIQKSSNVGIVKIAKDLDRDVFWQTLYDFGLGTTAGVGFPGEASGSLPNPMRWDEVRQGALAYGYGLSVSPILMAQAYATLANDGKRVHAKLIQGISPFDDDQQVVSKTTANQVIDMMKTVVEPGGTARQAKLDWYSVAGKTGTSHKVGAEGYEDAKYVSSFVGIAPANDPQIVTVVFINEPPQDSYYGGEIPASIFNGLMSQALPLLNIPSDQSPLARGAL</sequence>
<comment type="catalytic activity">
    <reaction evidence="16">
        <text>Preferential cleavage: (Ac)2-L-Lys-D-Ala-|-D-Ala. Also transpeptidation of peptidyl-alanyl moieties that are N-acyl substituents of D-alanine.</text>
        <dbReference type="EC" id="3.4.16.4"/>
    </reaction>
</comment>
<comment type="caution">
    <text evidence="19">The sequence shown here is derived from an EMBL/GenBank/DDBJ whole genome shotgun (WGS) entry which is preliminary data.</text>
</comment>
<gene>
    <name evidence="16" type="primary">ftsI</name>
    <name evidence="19" type="ORF">FME95_11265</name>
</gene>
<keyword evidence="15 16" id="KW-0961">Cell wall biogenesis/degradation</keyword>
<keyword evidence="7 16" id="KW-0812">Transmembrane</keyword>
<feature type="domain" description="Penicillin-binding protein transpeptidase" evidence="17">
    <location>
        <begin position="236"/>
        <end position="533"/>
    </location>
</feature>
<dbReference type="InterPro" id="IPR012338">
    <property type="entry name" value="Beta-lactam/transpept-like"/>
</dbReference>
<keyword evidence="6 16" id="KW-0645">Protease</keyword>
<dbReference type="OrthoDB" id="9789078at2"/>
<evidence type="ECO:0000256" key="3">
    <source>
        <dbReference type="ARBA" id="ARBA00022519"/>
    </source>
</evidence>
<evidence type="ECO:0000256" key="1">
    <source>
        <dbReference type="ARBA" id="ARBA00004370"/>
    </source>
</evidence>
<reference evidence="19 20" key="1">
    <citation type="submission" date="2019-07" db="EMBL/GenBank/DDBJ databases">
        <title>Reinekea sp. strain SSH23 genome sequencing and assembly.</title>
        <authorList>
            <person name="Kim I."/>
        </authorList>
    </citation>
    <scope>NUCLEOTIDE SEQUENCE [LARGE SCALE GENOMIC DNA]</scope>
    <source>
        <strain evidence="19 20">SSH23</strain>
    </source>
</reference>
<dbReference type="SUPFAM" id="SSF56601">
    <property type="entry name" value="beta-lactamase/transpeptidase-like"/>
    <property type="match status" value="1"/>
</dbReference>
<comment type="subcellular location">
    <subcellularLocation>
        <location evidence="1">Membrane</location>
    </subcellularLocation>
</comment>
<dbReference type="InterPro" id="IPR050515">
    <property type="entry name" value="Beta-lactam/transpept"/>
</dbReference>
<keyword evidence="20" id="KW-1185">Reference proteome</keyword>
<evidence type="ECO:0000256" key="12">
    <source>
        <dbReference type="ARBA" id="ARBA00023136"/>
    </source>
</evidence>
<dbReference type="InterPro" id="IPR005311">
    <property type="entry name" value="PBP_dimer"/>
</dbReference>
<dbReference type="PANTHER" id="PTHR30627:SF1">
    <property type="entry name" value="PEPTIDOGLYCAN D,D-TRANSPEPTIDASE FTSI"/>
    <property type="match status" value="1"/>
</dbReference>
<dbReference type="Pfam" id="PF03717">
    <property type="entry name" value="PBP_dimer"/>
    <property type="match status" value="1"/>
</dbReference>
<dbReference type="GO" id="GO:0008360">
    <property type="term" value="P:regulation of cell shape"/>
    <property type="evidence" value="ECO:0007669"/>
    <property type="project" value="UniProtKB-KW"/>
</dbReference>
<keyword evidence="3 16" id="KW-0997">Cell inner membrane</keyword>
<dbReference type="GO" id="GO:0008658">
    <property type="term" value="F:penicillin binding"/>
    <property type="evidence" value="ECO:0007669"/>
    <property type="project" value="InterPro"/>
</dbReference>
<evidence type="ECO:0000256" key="6">
    <source>
        <dbReference type="ARBA" id="ARBA00022670"/>
    </source>
</evidence>
<keyword evidence="8 16" id="KW-0378">Hydrolase</keyword>
<evidence type="ECO:0000256" key="8">
    <source>
        <dbReference type="ARBA" id="ARBA00022801"/>
    </source>
</evidence>
<dbReference type="GO" id="GO:0006508">
    <property type="term" value="P:proteolysis"/>
    <property type="evidence" value="ECO:0007669"/>
    <property type="project" value="UniProtKB-KW"/>
</dbReference>
<keyword evidence="14 16" id="KW-0131">Cell cycle</keyword>
<dbReference type="SUPFAM" id="SSF56519">
    <property type="entry name" value="Penicillin binding protein dimerisation domain"/>
    <property type="match status" value="1"/>
</dbReference>
<evidence type="ECO:0000256" key="4">
    <source>
        <dbReference type="ARBA" id="ARBA00022618"/>
    </source>
</evidence>
<evidence type="ECO:0000256" key="9">
    <source>
        <dbReference type="ARBA" id="ARBA00022960"/>
    </source>
</evidence>
<evidence type="ECO:0000256" key="16">
    <source>
        <dbReference type="HAMAP-Rule" id="MF_02080"/>
    </source>
</evidence>
<dbReference type="Gene3D" id="3.40.710.10">
    <property type="entry name" value="DD-peptidase/beta-lactamase superfamily"/>
    <property type="match status" value="1"/>
</dbReference>
<evidence type="ECO:0000259" key="17">
    <source>
        <dbReference type="Pfam" id="PF00905"/>
    </source>
</evidence>
<dbReference type="UniPathway" id="UPA00219"/>
<comment type="pathway">
    <text evidence="16">Cell wall biogenesis; peptidoglycan biosynthesis.</text>
</comment>
<keyword evidence="10 16" id="KW-0573">Peptidoglycan synthesis</keyword>
<dbReference type="AlphaFoldDB" id="A0A5C8Z1H0"/>
<evidence type="ECO:0000256" key="7">
    <source>
        <dbReference type="ARBA" id="ARBA00022692"/>
    </source>
</evidence>
<keyword evidence="2 16" id="KW-1003">Cell membrane</keyword>
<dbReference type="GO" id="GO:0009252">
    <property type="term" value="P:peptidoglycan biosynthetic process"/>
    <property type="evidence" value="ECO:0007669"/>
    <property type="project" value="UniProtKB-UniRule"/>
</dbReference>
<dbReference type="GO" id="GO:0043093">
    <property type="term" value="P:FtsZ-dependent cytokinesis"/>
    <property type="evidence" value="ECO:0007669"/>
    <property type="project" value="UniProtKB-UniRule"/>
</dbReference>
<organism evidence="19 20">
    <name type="scientific">Reinekea thalattae</name>
    <dbReference type="NCBI Taxonomy" id="2593301"/>
    <lineage>
        <taxon>Bacteria</taxon>
        <taxon>Pseudomonadati</taxon>
        <taxon>Pseudomonadota</taxon>
        <taxon>Gammaproteobacteria</taxon>
        <taxon>Oceanospirillales</taxon>
        <taxon>Saccharospirillaceae</taxon>
        <taxon>Reinekea</taxon>
    </lineage>
</organism>
<evidence type="ECO:0000256" key="15">
    <source>
        <dbReference type="ARBA" id="ARBA00023316"/>
    </source>
</evidence>
<name>A0A5C8Z1H0_9GAMM</name>
<keyword evidence="12 16" id="KW-0472">Membrane</keyword>